<dbReference type="EMBL" id="JANPWB010000015">
    <property type="protein sequence ID" value="KAJ1088957.1"/>
    <property type="molecule type" value="Genomic_DNA"/>
</dbReference>
<accession>A0AAV7LD96</accession>
<name>A0AAV7LD96_PLEWA</name>
<evidence type="ECO:0000313" key="2">
    <source>
        <dbReference type="EMBL" id="KAJ1088957.1"/>
    </source>
</evidence>
<sequence length="224" mass="23966">MRCAARCIGHQNCKLLQAPSTTPFPYATPQLLQIFDLRPLVRIIGAHPYSDDAARSRKQAASSSGLQPSGFLQSQPLVAATTTVPCDGLALPDPSVKAACAGAAACNPELQDGVTSPFRLLGLKGARRPARAPENAEKEGRRAADEEESVEEAGVWGRKDRRQKRPPVKSQDMSEGEDVCGTLQQPPQEIHQHHHLLATGGGLPPSVHSSRAHDRPRSSLQALG</sequence>
<gene>
    <name evidence="2" type="ORF">NDU88_002111</name>
</gene>
<dbReference type="Proteomes" id="UP001066276">
    <property type="component" value="Chromosome 11"/>
</dbReference>
<protein>
    <submittedName>
        <fullName evidence="2">Uncharacterized protein</fullName>
    </submittedName>
</protein>
<dbReference type="AlphaFoldDB" id="A0AAV7LD96"/>
<keyword evidence="3" id="KW-1185">Reference proteome</keyword>
<evidence type="ECO:0000256" key="1">
    <source>
        <dbReference type="SAM" id="MobiDB-lite"/>
    </source>
</evidence>
<feature type="compositionally biased region" description="Basic and acidic residues" evidence="1">
    <location>
        <begin position="134"/>
        <end position="144"/>
    </location>
</feature>
<proteinExistence type="predicted"/>
<feature type="region of interest" description="Disordered" evidence="1">
    <location>
        <begin position="125"/>
        <end position="224"/>
    </location>
</feature>
<reference evidence="2" key="1">
    <citation type="journal article" date="2022" name="bioRxiv">
        <title>Sequencing and chromosome-scale assembly of the giantPleurodeles waltlgenome.</title>
        <authorList>
            <person name="Brown T."/>
            <person name="Elewa A."/>
            <person name="Iarovenko S."/>
            <person name="Subramanian E."/>
            <person name="Araus A.J."/>
            <person name="Petzold A."/>
            <person name="Susuki M."/>
            <person name="Suzuki K.-i.T."/>
            <person name="Hayashi T."/>
            <person name="Toyoda A."/>
            <person name="Oliveira C."/>
            <person name="Osipova E."/>
            <person name="Leigh N.D."/>
            <person name="Simon A."/>
            <person name="Yun M.H."/>
        </authorList>
    </citation>
    <scope>NUCLEOTIDE SEQUENCE</scope>
    <source>
        <strain evidence="2">20211129_DDA</strain>
        <tissue evidence="2">Liver</tissue>
    </source>
</reference>
<evidence type="ECO:0000313" key="3">
    <source>
        <dbReference type="Proteomes" id="UP001066276"/>
    </source>
</evidence>
<comment type="caution">
    <text evidence="2">The sequence shown here is derived from an EMBL/GenBank/DDBJ whole genome shotgun (WGS) entry which is preliminary data.</text>
</comment>
<organism evidence="2 3">
    <name type="scientific">Pleurodeles waltl</name>
    <name type="common">Iberian ribbed newt</name>
    <dbReference type="NCBI Taxonomy" id="8319"/>
    <lineage>
        <taxon>Eukaryota</taxon>
        <taxon>Metazoa</taxon>
        <taxon>Chordata</taxon>
        <taxon>Craniata</taxon>
        <taxon>Vertebrata</taxon>
        <taxon>Euteleostomi</taxon>
        <taxon>Amphibia</taxon>
        <taxon>Batrachia</taxon>
        <taxon>Caudata</taxon>
        <taxon>Salamandroidea</taxon>
        <taxon>Salamandridae</taxon>
        <taxon>Pleurodelinae</taxon>
        <taxon>Pleurodeles</taxon>
    </lineage>
</organism>